<feature type="transmembrane region" description="Helical" evidence="5">
    <location>
        <begin position="21"/>
        <end position="41"/>
    </location>
</feature>
<gene>
    <name evidence="7" type="ORF">SAMN04487818_104323</name>
</gene>
<keyword evidence="3 5" id="KW-1133">Transmembrane helix</keyword>
<proteinExistence type="predicted"/>
<dbReference type="PROSITE" id="PS51012">
    <property type="entry name" value="ABC_TM2"/>
    <property type="match status" value="1"/>
</dbReference>
<dbReference type="Pfam" id="PF12698">
    <property type="entry name" value="ABC2_membrane_3"/>
    <property type="match status" value="1"/>
</dbReference>
<feature type="transmembrane region" description="Helical" evidence="5">
    <location>
        <begin position="234"/>
        <end position="255"/>
    </location>
</feature>
<feature type="transmembrane region" description="Helical" evidence="5">
    <location>
        <begin position="322"/>
        <end position="344"/>
    </location>
</feature>
<evidence type="ECO:0000256" key="3">
    <source>
        <dbReference type="ARBA" id="ARBA00022989"/>
    </source>
</evidence>
<dbReference type="Proteomes" id="UP000199051">
    <property type="component" value="Unassembled WGS sequence"/>
</dbReference>
<dbReference type="PANTHER" id="PTHR43027">
    <property type="entry name" value="DOXORUBICIN RESISTANCE ABC TRANSPORTER PERMEASE PROTEIN DRRC-RELATED"/>
    <property type="match status" value="1"/>
</dbReference>
<dbReference type="AlphaFoldDB" id="A0A1H9QKD9"/>
<dbReference type="RefSeq" id="WP_245782301.1">
    <property type="nucleotide sequence ID" value="NZ_FOGI01000004.1"/>
</dbReference>
<keyword evidence="4 5" id="KW-0472">Membrane</keyword>
<evidence type="ECO:0000256" key="2">
    <source>
        <dbReference type="ARBA" id="ARBA00022692"/>
    </source>
</evidence>
<feature type="transmembrane region" description="Helical" evidence="5">
    <location>
        <begin position="159"/>
        <end position="179"/>
    </location>
</feature>
<dbReference type="InterPro" id="IPR047817">
    <property type="entry name" value="ABC2_TM_bact-type"/>
</dbReference>
<sequence>MKGAFKSLAVAMAKSFVRDRATLFFAFVFPLMFLVIFGLLFRDIGTEKIKLGAYGDGAVITALERSGVVELERFDTAAAGEAKVRDGDLPGIVEATGDTVVLRFAASDQAQAGTVQGLVSGITQQLNVAASGKPAKYDFRAEQVEDSSLKSIQYLTPGILSWGIAVTAVFGAAITLVNWRRKQVLRRLRLAPIGIAPILTSRVVVTIGVAIAQALLFVGVALLPVFGLTLAGTWWLSIPVFLSGVLAFFSIGMLVGAFCKTEEAATGAANIVVLPMAFLSGTFFPIDLAPQWLQAVSKVFPLRHMNDGVTDFLVRGKGAEALLLPCGVLLGFTLVVSFIASRVFTWEES</sequence>
<feature type="transmembrane region" description="Helical" evidence="5">
    <location>
        <begin position="199"/>
        <end position="222"/>
    </location>
</feature>
<feature type="transmembrane region" description="Helical" evidence="5">
    <location>
        <begin position="267"/>
        <end position="286"/>
    </location>
</feature>
<evidence type="ECO:0000256" key="5">
    <source>
        <dbReference type="SAM" id="Phobius"/>
    </source>
</evidence>
<dbReference type="PANTHER" id="PTHR43027:SF2">
    <property type="entry name" value="TRANSPORT PERMEASE PROTEIN"/>
    <property type="match status" value="1"/>
</dbReference>
<accession>A0A1H9QKD9</accession>
<keyword evidence="2 5" id="KW-0812">Transmembrane</keyword>
<protein>
    <submittedName>
        <fullName evidence="7">ABC-2 type transport system permease protein</fullName>
    </submittedName>
</protein>
<evidence type="ECO:0000313" key="8">
    <source>
        <dbReference type="Proteomes" id="UP000199051"/>
    </source>
</evidence>
<comment type="subcellular location">
    <subcellularLocation>
        <location evidence="1">Membrane</location>
        <topology evidence="1">Multi-pass membrane protein</topology>
    </subcellularLocation>
</comment>
<dbReference type="STRING" id="155974.SAMN04487818_104323"/>
<keyword evidence="8" id="KW-1185">Reference proteome</keyword>
<evidence type="ECO:0000256" key="4">
    <source>
        <dbReference type="ARBA" id="ARBA00023136"/>
    </source>
</evidence>
<reference evidence="8" key="1">
    <citation type="submission" date="2016-10" db="EMBL/GenBank/DDBJ databases">
        <authorList>
            <person name="Varghese N."/>
            <person name="Submissions S."/>
        </authorList>
    </citation>
    <scope>NUCLEOTIDE SEQUENCE [LARGE SCALE GENOMIC DNA]</scope>
    <source>
        <strain evidence="8">DSM 44260</strain>
    </source>
</reference>
<dbReference type="GO" id="GO:0016020">
    <property type="term" value="C:membrane"/>
    <property type="evidence" value="ECO:0007669"/>
    <property type="project" value="UniProtKB-SubCell"/>
</dbReference>
<evidence type="ECO:0000256" key="1">
    <source>
        <dbReference type="ARBA" id="ARBA00004141"/>
    </source>
</evidence>
<dbReference type="EMBL" id="FOGI01000004">
    <property type="protein sequence ID" value="SER60880.1"/>
    <property type="molecule type" value="Genomic_DNA"/>
</dbReference>
<dbReference type="GO" id="GO:0140359">
    <property type="term" value="F:ABC-type transporter activity"/>
    <property type="evidence" value="ECO:0007669"/>
    <property type="project" value="InterPro"/>
</dbReference>
<name>A0A1H9QKD9_9PSEU</name>
<dbReference type="InterPro" id="IPR013525">
    <property type="entry name" value="ABC2_TM"/>
</dbReference>
<dbReference type="InterPro" id="IPR052902">
    <property type="entry name" value="ABC-2_transporter"/>
</dbReference>
<evidence type="ECO:0000259" key="6">
    <source>
        <dbReference type="PROSITE" id="PS51012"/>
    </source>
</evidence>
<evidence type="ECO:0000313" key="7">
    <source>
        <dbReference type="EMBL" id="SER60880.1"/>
    </source>
</evidence>
<feature type="domain" description="ABC transmembrane type-2" evidence="6">
    <location>
        <begin position="112"/>
        <end position="347"/>
    </location>
</feature>
<organism evidence="7 8">
    <name type="scientific">Actinokineospora terrae</name>
    <dbReference type="NCBI Taxonomy" id="155974"/>
    <lineage>
        <taxon>Bacteria</taxon>
        <taxon>Bacillati</taxon>
        <taxon>Actinomycetota</taxon>
        <taxon>Actinomycetes</taxon>
        <taxon>Pseudonocardiales</taxon>
        <taxon>Pseudonocardiaceae</taxon>
        <taxon>Actinokineospora</taxon>
    </lineage>
</organism>